<feature type="transmembrane region" description="Helical" evidence="1">
    <location>
        <begin position="172"/>
        <end position="192"/>
    </location>
</feature>
<dbReference type="RefSeq" id="XP_012654317.1">
    <property type="nucleotide sequence ID" value="XM_012798863.1"/>
</dbReference>
<dbReference type="InParanoid" id="W7X1L3"/>
<dbReference type="Proteomes" id="UP000009168">
    <property type="component" value="Unassembled WGS sequence"/>
</dbReference>
<gene>
    <name evidence="2" type="ORF">TTHERM_000307769</name>
</gene>
<sequence length="223" mass="26341">MKLTDSTEARSMKCLLTITSYSNNSKKTSLTSLETLSQIERDDSYQLNNITNLSIINQPKLQYIIQLNALTNFQLNKKTISINNNQSTSINLYYIYKLISQFLNHLFLINVQINILRILINQLTKKLIQLINQSINQSNKQTFLNFIKFWLSVYQTALRQQQTNYSKKTSNFYQFIVINLALFIITKLRKLLAFTFQCIRNERFSFYLYFSQKSLLFGIYNLQ</sequence>
<organism evidence="2 3">
    <name type="scientific">Tetrahymena thermophila (strain SB210)</name>
    <dbReference type="NCBI Taxonomy" id="312017"/>
    <lineage>
        <taxon>Eukaryota</taxon>
        <taxon>Sar</taxon>
        <taxon>Alveolata</taxon>
        <taxon>Ciliophora</taxon>
        <taxon>Intramacronucleata</taxon>
        <taxon>Oligohymenophorea</taxon>
        <taxon>Hymenostomatida</taxon>
        <taxon>Tetrahymenina</taxon>
        <taxon>Tetrahymenidae</taxon>
        <taxon>Tetrahymena</taxon>
    </lineage>
</organism>
<dbReference type="AlphaFoldDB" id="W7X1L3"/>
<reference evidence="3" key="1">
    <citation type="journal article" date="2006" name="PLoS Biol.">
        <title>Macronuclear genome sequence of the ciliate Tetrahymena thermophila, a model eukaryote.</title>
        <authorList>
            <person name="Eisen J.A."/>
            <person name="Coyne R.S."/>
            <person name="Wu M."/>
            <person name="Wu D."/>
            <person name="Thiagarajan M."/>
            <person name="Wortman J.R."/>
            <person name="Badger J.H."/>
            <person name="Ren Q."/>
            <person name="Amedeo P."/>
            <person name="Jones K.M."/>
            <person name="Tallon L.J."/>
            <person name="Delcher A.L."/>
            <person name="Salzberg S.L."/>
            <person name="Silva J.C."/>
            <person name="Haas B.J."/>
            <person name="Majoros W.H."/>
            <person name="Farzad M."/>
            <person name="Carlton J.M."/>
            <person name="Smith R.K. Jr."/>
            <person name="Garg J."/>
            <person name="Pearlman R.E."/>
            <person name="Karrer K.M."/>
            <person name="Sun L."/>
            <person name="Manning G."/>
            <person name="Elde N.C."/>
            <person name="Turkewitz A.P."/>
            <person name="Asai D.J."/>
            <person name="Wilkes D.E."/>
            <person name="Wang Y."/>
            <person name="Cai H."/>
            <person name="Collins K."/>
            <person name="Stewart B.A."/>
            <person name="Lee S.R."/>
            <person name="Wilamowska K."/>
            <person name="Weinberg Z."/>
            <person name="Ruzzo W.L."/>
            <person name="Wloga D."/>
            <person name="Gaertig J."/>
            <person name="Frankel J."/>
            <person name="Tsao C.-C."/>
            <person name="Gorovsky M.A."/>
            <person name="Keeling P.J."/>
            <person name="Waller R.F."/>
            <person name="Patron N.J."/>
            <person name="Cherry J.M."/>
            <person name="Stover N.A."/>
            <person name="Krieger C.J."/>
            <person name="del Toro C."/>
            <person name="Ryder H.F."/>
            <person name="Williamson S.C."/>
            <person name="Barbeau R.A."/>
            <person name="Hamilton E.P."/>
            <person name="Orias E."/>
        </authorList>
    </citation>
    <scope>NUCLEOTIDE SEQUENCE [LARGE SCALE GENOMIC DNA]</scope>
    <source>
        <strain evidence="3">SB210</strain>
    </source>
</reference>
<proteinExistence type="predicted"/>
<evidence type="ECO:0000256" key="1">
    <source>
        <dbReference type="SAM" id="Phobius"/>
    </source>
</evidence>
<keyword evidence="1" id="KW-0472">Membrane</keyword>
<dbReference type="EMBL" id="GG662608">
    <property type="protein sequence ID" value="EWS73130.1"/>
    <property type="molecule type" value="Genomic_DNA"/>
</dbReference>
<evidence type="ECO:0000313" key="3">
    <source>
        <dbReference type="Proteomes" id="UP000009168"/>
    </source>
</evidence>
<evidence type="ECO:0000313" key="2">
    <source>
        <dbReference type="EMBL" id="EWS73130.1"/>
    </source>
</evidence>
<protein>
    <submittedName>
        <fullName evidence="2">Transmembrane protein, putative</fullName>
    </submittedName>
</protein>
<dbReference type="GeneID" id="24438318"/>
<name>W7X1L3_TETTS</name>
<keyword evidence="1 2" id="KW-0812">Transmembrane</keyword>
<keyword evidence="3" id="KW-1185">Reference proteome</keyword>
<dbReference type="KEGG" id="tet:TTHERM_000307769"/>
<accession>W7X1L3</accession>
<keyword evidence="1" id="KW-1133">Transmembrane helix</keyword>